<dbReference type="Pfam" id="PF03140">
    <property type="entry name" value="DUF247"/>
    <property type="match status" value="1"/>
</dbReference>
<sequence>MRQRPSSLEELASVMENNECFKSLLTSMLGSLHNEYMEARSICLVPEQLGKSKVEAYSYRPQVVSIGPLHKGTRTDLLYMEEIKYDCMCYLFLRSKDSFPDIKNVLADCTSAMLELDESVRASYNVDKLPFNPNDLAKIMIVDGCFLLELLICGSPNLDTQLRGSSKGPSPGAGVIKREKVLSDLTLLENQIPLGVLFSLAKLLFPQLGDNGDPFQLICKLALSIMGYGYTTLRSHIRAFHFVELVYSFIDMEKYAIDNKNNDLMIDIHSGKNVNMSHQNQWRKLKLERCAARLEAAGVEIQSTGAEPESTRFNLKVTFEHGKLTIPPLHITETTQVTWRNMIAWELNKTTLVKQRGIREPEFSFQFISYAWFLQSLICCVHDVKILRDRGVIFVQHVDTEKGKKSTVSDEDLMYLFQNMTREVPGGEIDMDSWFASVIQKLNSYHPPTPIIKYATRTSKTMCHIFICWPESCWYFIKDVASKIISFFATNWELRQVGTFIALVVLLLTVAQVALAALGL</sequence>
<feature type="transmembrane region" description="Helical" evidence="1">
    <location>
        <begin position="497"/>
        <end position="518"/>
    </location>
</feature>
<dbReference type="EMBL" id="JBGMDY010000004">
    <property type="protein sequence ID" value="KAL2337771.1"/>
    <property type="molecule type" value="Genomic_DNA"/>
</dbReference>
<evidence type="ECO:0000313" key="3">
    <source>
        <dbReference type="Proteomes" id="UP001603857"/>
    </source>
</evidence>
<proteinExistence type="predicted"/>
<dbReference type="Proteomes" id="UP001603857">
    <property type="component" value="Unassembled WGS sequence"/>
</dbReference>
<reference evidence="2 3" key="1">
    <citation type="submission" date="2024-08" db="EMBL/GenBank/DDBJ databases">
        <title>Insights into the chromosomal genome structure of Flemingia macrophylla.</title>
        <authorList>
            <person name="Ding Y."/>
            <person name="Zhao Y."/>
            <person name="Bi W."/>
            <person name="Wu M."/>
            <person name="Zhao G."/>
            <person name="Gong Y."/>
            <person name="Li W."/>
            <person name="Zhang P."/>
        </authorList>
    </citation>
    <scope>NUCLEOTIDE SEQUENCE [LARGE SCALE GENOMIC DNA]</scope>
    <source>
        <strain evidence="2">DYQJB</strain>
        <tissue evidence="2">Leaf</tissue>
    </source>
</reference>
<evidence type="ECO:0000313" key="2">
    <source>
        <dbReference type="EMBL" id="KAL2337771.1"/>
    </source>
</evidence>
<keyword evidence="1" id="KW-0812">Transmembrane</keyword>
<accession>A0ABD1MQ26</accession>
<dbReference type="PANTHER" id="PTHR31549:SF306">
    <property type="entry name" value="DUF247 DOMAIN PROTEIN"/>
    <property type="match status" value="1"/>
</dbReference>
<protein>
    <submittedName>
        <fullName evidence="2">Uncharacterized protein</fullName>
    </submittedName>
</protein>
<comment type="caution">
    <text evidence="2">The sequence shown here is derived from an EMBL/GenBank/DDBJ whole genome shotgun (WGS) entry which is preliminary data.</text>
</comment>
<dbReference type="PANTHER" id="PTHR31549">
    <property type="entry name" value="PROTEIN, PUTATIVE (DUF247)-RELATED-RELATED"/>
    <property type="match status" value="1"/>
</dbReference>
<keyword evidence="1" id="KW-1133">Transmembrane helix</keyword>
<evidence type="ECO:0000256" key="1">
    <source>
        <dbReference type="SAM" id="Phobius"/>
    </source>
</evidence>
<name>A0ABD1MQ26_9FABA</name>
<keyword evidence="3" id="KW-1185">Reference proteome</keyword>
<gene>
    <name evidence="2" type="ORF">Fmac_012217</name>
</gene>
<organism evidence="2 3">
    <name type="scientific">Flemingia macrophylla</name>
    <dbReference type="NCBI Taxonomy" id="520843"/>
    <lineage>
        <taxon>Eukaryota</taxon>
        <taxon>Viridiplantae</taxon>
        <taxon>Streptophyta</taxon>
        <taxon>Embryophyta</taxon>
        <taxon>Tracheophyta</taxon>
        <taxon>Spermatophyta</taxon>
        <taxon>Magnoliopsida</taxon>
        <taxon>eudicotyledons</taxon>
        <taxon>Gunneridae</taxon>
        <taxon>Pentapetalae</taxon>
        <taxon>rosids</taxon>
        <taxon>fabids</taxon>
        <taxon>Fabales</taxon>
        <taxon>Fabaceae</taxon>
        <taxon>Papilionoideae</taxon>
        <taxon>50 kb inversion clade</taxon>
        <taxon>NPAAA clade</taxon>
        <taxon>indigoferoid/millettioid clade</taxon>
        <taxon>Phaseoleae</taxon>
        <taxon>Flemingia</taxon>
    </lineage>
</organism>
<keyword evidence="1" id="KW-0472">Membrane</keyword>
<dbReference type="InterPro" id="IPR004158">
    <property type="entry name" value="DUF247_pln"/>
</dbReference>
<dbReference type="AlphaFoldDB" id="A0ABD1MQ26"/>